<dbReference type="EMBL" id="JAERRB010000014">
    <property type="protein sequence ID" value="MBL0745192.1"/>
    <property type="molecule type" value="Genomic_DNA"/>
</dbReference>
<dbReference type="PANTHER" id="PTHR43135:SF3">
    <property type="entry name" value="ALPHA-D-RIBOSE 1-METHYLPHOSPHONATE 5-TRIPHOSPHATE DIPHOSPHATASE"/>
    <property type="match status" value="1"/>
</dbReference>
<dbReference type="SUPFAM" id="SSF51556">
    <property type="entry name" value="Metallo-dependent hydrolases"/>
    <property type="match status" value="1"/>
</dbReference>
<proteinExistence type="predicted"/>
<accession>A0ABS1L2M1</accession>
<feature type="domain" description="Amidohydrolase-related" evidence="3">
    <location>
        <begin position="73"/>
        <end position="423"/>
    </location>
</feature>
<dbReference type="SUPFAM" id="SSF51338">
    <property type="entry name" value="Composite domain of metallo-dependent hydrolases"/>
    <property type="match status" value="1"/>
</dbReference>
<organism evidence="4 5">
    <name type="scientific">Chryseolinea lacunae</name>
    <dbReference type="NCBI Taxonomy" id="2801331"/>
    <lineage>
        <taxon>Bacteria</taxon>
        <taxon>Pseudomonadati</taxon>
        <taxon>Bacteroidota</taxon>
        <taxon>Cytophagia</taxon>
        <taxon>Cytophagales</taxon>
        <taxon>Fulvivirgaceae</taxon>
        <taxon>Chryseolinea</taxon>
    </lineage>
</organism>
<evidence type="ECO:0000313" key="5">
    <source>
        <dbReference type="Proteomes" id="UP000613030"/>
    </source>
</evidence>
<dbReference type="Pfam" id="PF01979">
    <property type="entry name" value="Amidohydro_1"/>
    <property type="match status" value="1"/>
</dbReference>
<dbReference type="PANTHER" id="PTHR43135">
    <property type="entry name" value="ALPHA-D-RIBOSE 1-METHYLPHOSPHONATE 5-TRIPHOSPHATE DIPHOSPHATASE"/>
    <property type="match status" value="1"/>
</dbReference>
<evidence type="ECO:0000259" key="3">
    <source>
        <dbReference type="Pfam" id="PF01979"/>
    </source>
</evidence>
<name>A0ABS1L2M1_9BACT</name>
<dbReference type="Gene3D" id="2.30.40.10">
    <property type="entry name" value="Urease, subunit C, domain 1"/>
    <property type="match status" value="1"/>
</dbReference>
<dbReference type="InterPro" id="IPR057744">
    <property type="entry name" value="OTAase-like"/>
</dbReference>
<dbReference type="Gene3D" id="3.20.20.140">
    <property type="entry name" value="Metal-dependent hydrolases"/>
    <property type="match status" value="1"/>
</dbReference>
<protein>
    <submittedName>
        <fullName evidence="4">Amidohydrolase family protein</fullName>
    </submittedName>
</protein>
<dbReference type="InterPro" id="IPR006680">
    <property type="entry name" value="Amidohydro-rel"/>
</dbReference>
<evidence type="ECO:0000313" key="4">
    <source>
        <dbReference type="EMBL" id="MBL0745192.1"/>
    </source>
</evidence>
<feature type="chain" id="PRO_5046816272" evidence="2">
    <location>
        <begin position="20"/>
        <end position="425"/>
    </location>
</feature>
<dbReference type="InterPro" id="IPR011059">
    <property type="entry name" value="Metal-dep_hydrolase_composite"/>
</dbReference>
<gene>
    <name evidence="4" type="ORF">JI741_28435</name>
</gene>
<feature type="signal peptide" evidence="2">
    <location>
        <begin position="1"/>
        <end position="19"/>
    </location>
</feature>
<keyword evidence="2" id="KW-0732">Signal</keyword>
<keyword evidence="5" id="KW-1185">Reference proteome</keyword>
<evidence type="ECO:0000256" key="1">
    <source>
        <dbReference type="SAM" id="MobiDB-lite"/>
    </source>
</evidence>
<dbReference type="Proteomes" id="UP000613030">
    <property type="component" value="Unassembled WGS sequence"/>
</dbReference>
<sequence>MKKIYLILLWVAACATTYAQKTYVHCGNLIDGKASDVQPQMTIVVEGNKITAIEKGFSKPGKDDKLIDLSKKTVMPGLIDMHVHLEGETSKDQALQRFTLNDADVAFKAAFYAKKTLMAGFTTVRDLGGSGVNTALRNAINQGVAVGPRIFSAGKSIATTGGHADPTNGYRKDLMGDPGPKEGVVNSPDEARQAVRQRYKEGSDVIKITATGGVLSIAKDGSGPQFTEDEMKAIIETAKEYGMTTAAHAHGAEGMKRAVLAGITTIEHGTKMTEEIMDLMKEKGTYFVPTISAGKFVAEQAKVPGYYHPLVVPKALEIGPQIQNTFAKAYKRGVKIAFGTDAGVFPHGDNGKEFTYMVEAGMPAMEAIKSATVVSAGILGMSEKLGSLEAGKFADIVATDENPLQNIKTMEKVSFVMKDGVVVKP</sequence>
<dbReference type="InterPro" id="IPR051781">
    <property type="entry name" value="Metallo-dep_Hydrolase"/>
</dbReference>
<comment type="caution">
    <text evidence="4">The sequence shown here is derived from an EMBL/GenBank/DDBJ whole genome shotgun (WGS) entry which is preliminary data.</text>
</comment>
<reference evidence="4 5" key="1">
    <citation type="submission" date="2021-01" db="EMBL/GenBank/DDBJ databases">
        <title>Chryseolinea sp. Jin1 Genome sequencing and assembly.</title>
        <authorList>
            <person name="Kim I."/>
        </authorList>
    </citation>
    <scope>NUCLEOTIDE SEQUENCE [LARGE SCALE GENOMIC DNA]</scope>
    <source>
        <strain evidence="4 5">Jin1</strain>
    </source>
</reference>
<feature type="region of interest" description="Disordered" evidence="1">
    <location>
        <begin position="161"/>
        <end position="189"/>
    </location>
</feature>
<evidence type="ECO:0000256" key="2">
    <source>
        <dbReference type="SAM" id="SignalP"/>
    </source>
</evidence>
<dbReference type="CDD" id="cd01299">
    <property type="entry name" value="Met_dep_hydrolase_A"/>
    <property type="match status" value="1"/>
</dbReference>
<dbReference type="InterPro" id="IPR032466">
    <property type="entry name" value="Metal_Hydrolase"/>
</dbReference>
<dbReference type="RefSeq" id="WP_202015486.1">
    <property type="nucleotide sequence ID" value="NZ_JAERRB010000014.1"/>
</dbReference>